<gene>
    <name evidence="4" type="ORF">FPZ41_28165</name>
</gene>
<organism evidence="4 5">
    <name type="scientific">Streptomyces acidicola</name>
    <dbReference type="NCBI Taxonomy" id="2596892"/>
    <lineage>
        <taxon>Bacteria</taxon>
        <taxon>Bacillati</taxon>
        <taxon>Actinomycetota</taxon>
        <taxon>Actinomycetes</taxon>
        <taxon>Kitasatosporales</taxon>
        <taxon>Streptomycetaceae</taxon>
        <taxon>Streptomyces</taxon>
    </lineage>
</organism>
<comment type="caution">
    <text evidence="4">The sequence shown here is derived from an EMBL/GenBank/DDBJ whole genome shotgun (WGS) entry which is preliminary data.</text>
</comment>
<evidence type="ECO:0000259" key="3">
    <source>
        <dbReference type="PROSITE" id="PS50977"/>
    </source>
</evidence>
<dbReference type="Pfam" id="PF17754">
    <property type="entry name" value="TetR_C_14"/>
    <property type="match status" value="1"/>
</dbReference>
<keyword evidence="5" id="KW-1185">Reference proteome</keyword>
<dbReference type="InterPro" id="IPR041347">
    <property type="entry name" value="MftR_C"/>
</dbReference>
<sequence>MAVSRHASALFWAHGVAATSGDDIAAAAGISTRTVWRYFRSKESCVEPLLAASAYRFMTALRRWPLSSSFEDFLTAELPDSPPTSQDLLDDIASMRIISLVRDEPALRASWLMVCGQAEQAFAPIIARRLDLPADDFRVCLSAATVTAAVRVVNEEISIGAVAGARTYTIDDVITQLGRAIRISSNEPICDPRARRPLL</sequence>
<protein>
    <submittedName>
        <fullName evidence="4">TetR family transcriptional regulator</fullName>
    </submittedName>
</protein>
<dbReference type="RefSeq" id="WP_152866477.1">
    <property type="nucleotide sequence ID" value="NZ_VMNX01000128.1"/>
</dbReference>
<evidence type="ECO:0000256" key="1">
    <source>
        <dbReference type="ARBA" id="ARBA00023125"/>
    </source>
</evidence>
<reference evidence="4 5" key="1">
    <citation type="submission" date="2019-09" db="EMBL/GenBank/DDBJ databases">
        <authorList>
            <person name="Duangmal K."/>
            <person name="Teo W.F.A."/>
            <person name="Lipun K."/>
        </authorList>
    </citation>
    <scope>NUCLEOTIDE SEQUENCE [LARGE SCALE GENOMIC DNA]</scope>
    <source>
        <strain evidence="4 5">K1PN6</strain>
    </source>
</reference>
<accession>A0A5N8WXY2</accession>
<proteinExistence type="predicted"/>
<dbReference type="Gene3D" id="1.10.357.10">
    <property type="entry name" value="Tetracycline Repressor, domain 2"/>
    <property type="match status" value="1"/>
</dbReference>
<dbReference type="GO" id="GO:0003677">
    <property type="term" value="F:DNA binding"/>
    <property type="evidence" value="ECO:0007669"/>
    <property type="project" value="UniProtKB-UniRule"/>
</dbReference>
<dbReference type="InterPro" id="IPR001647">
    <property type="entry name" value="HTH_TetR"/>
</dbReference>
<dbReference type="SUPFAM" id="SSF46689">
    <property type="entry name" value="Homeodomain-like"/>
    <property type="match status" value="1"/>
</dbReference>
<keyword evidence="1 2" id="KW-0238">DNA-binding</keyword>
<dbReference type="AlphaFoldDB" id="A0A5N8WXY2"/>
<dbReference type="EMBL" id="VMNX01000128">
    <property type="protein sequence ID" value="MPY52240.1"/>
    <property type="molecule type" value="Genomic_DNA"/>
</dbReference>
<evidence type="ECO:0000313" key="4">
    <source>
        <dbReference type="EMBL" id="MPY52240.1"/>
    </source>
</evidence>
<dbReference type="Pfam" id="PF00440">
    <property type="entry name" value="TetR_N"/>
    <property type="match status" value="1"/>
</dbReference>
<dbReference type="PROSITE" id="PS50977">
    <property type="entry name" value="HTH_TETR_2"/>
    <property type="match status" value="1"/>
</dbReference>
<evidence type="ECO:0000256" key="2">
    <source>
        <dbReference type="PROSITE-ProRule" id="PRU00335"/>
    </source>
</evidence>
<evidence type="ECO:0000313" key="5">
    <source>
        <dbReference type="Proteomes" id="UP000373149"/>
    </source>
</evidence>
<name>A0A5N8WXY2_9ACTN</name>
<feature type="domain" description="HTH tetR-type" evidence="3">
    <location>
        <begin position="1"/>
        <end position="57"/>
    </location>
</feature>
<dbReference type="InterPro" id="IPR009057">
    <property type="entry name" value="Homeodomain-like_sf"/>
</dbReference>
<dbReference type="Proteomes" id="UP000373149">
    <property type="component" value="Unassembled WGS sequence"/>
</dbReference>
<feature type="DNA-binding region" description="H-T-H motif" evidence="2">
    <location>
        <begin position="20"/>
        <end position="39"/>
    </location>
</feature>